<sequence length="233" mass="27020">MFVTCPLWLVLENGNVSIIDMNEKNLQFVTFLDDASQNVAAFMCGDLLMFGENTHLEKGPIYNSLIGRNTFDPTVEMFLQVLLSALCKHSRKLFADHLPGGKLNSTSEEMKLKLDHLIRTRPSTKTLAAEACLMFLNNRTLSWLESKDTQEQHELMKKTSKGVKNLREKYKSRLKEIKENRSRVINETLARRVDLRREKLRKQELYTTDILKHGLWQSESQIDNMVLSYVKKL</sequence>
<evidence type="ECO:0000256" key="1">
    <source>
        <dbReference type="SAM" id="Coils"/>
    </source>
</evidence>
<evidence type="ECO:0000313" key="2">
    <source>
        <dbReference type="EMBL" id="CAC5379919.1"/>
    </source>
</evidence>
<accession>A0A6J8BBE0</accession>
<dbReference type="AlphaFoldDB" id="A0A6J8BBE0"/>
<keyword evidence="3" id="KW-1185">Reference proteome</keyword>
<protein>
    <submittedName>
        <fullName evidence="2">Uncharacterized protein</fullName>
    </submittedName>
</protein>
<organism evidence="2 3">
    <name type="scientific">Mytilus coruscus</name>
    <name type="common">Sea mussel</name>
    <dbReference type="NCBI Taxonomy" id="42192"/>
    <lineage>
        <taxon>Eukaryota</taxon>
        <taxon>Metazoa</taxon>
        <taxon>Spiralia</taxon>
        <taxon>Lophotrochozoa</taxon>
        <taxon>Mollusca</taxon>
        <taxon>Bivalvia</taxon>
        <taxon>Autobranchia</taxon>
        <taxon>Pteriomorphia</taxon>
        <taxon>Mytilida</taxon>
        <taxon>Mytiloidea</taxon>
        <taxon>Mytilidae</taxon>
        <taxon>Mytilinae</taxon>
        <taxon>Mytilus</taxon>
    </lineage>
</organism>
<dbReference type="EMBL" id="CACVKT020002757">
    <property type="protein sequence ID" value="CAC5379919.1"/>
    <property type="molecule type" value="Genomic_DNA"/>
</dbReference>
<dbReference type="Proteomes" id="UP000507470">
    <property type="component" value="Unassembled WGS sequence"/>
</dbReference>
<proteinExistence type="predicted"/>
<dbReference type="OrthoDB" id="10497915at2759"/>
<reference evidence="2 3" key="1">
    <citation type="submission" date="2020-06" db="EMBL/GenBank/DDBJ databases">
        <authorList>
            <person name="Li R."/>
            <person name="Bekaert M."/>
        </authorList>
    </citation>
    <scope>NUCLEOTIDE SEQUENCE [LARGE SCALE GENOMIC DNA]</scope>
    <source>
        <strain evidence="3">wild</strain>
    </source>
</reference>
<keyword evidence="1" id="KW-0175">Coiled coil</keyword>
<feature type="coiled-coil region" evidence="1">
    <location>
        <begin position="160"/>
        <end position="187"/>
    </location>
</feature>
<evidence type="ECO:0000313" key="3">
    <source>
        <dbReference type="Proteomes" id="UP000507470"/>
    </source>
</evidence>
<gene>
    <name evidence="2" type="ORF">MCOR_15921</name>
</gene>
<name>A0A6J8BBE0_MYTCO</name>